<reference evidence="2 3" key="1">
    <citation type="submission" date="2016-10" db="EMBL/GenBank/DDBJ databases">
        <authorList>
            <person name="Varghese N."/>
            <person name="Submissions S."/>
        </authorList>
    </citation>
    <scope>NUCLEOTIDE SEQUENCE [LARGE SCALE GENOMIC DNA]</scope>
    <source>
        <strain evidence="2 3">PDC82</strain>
    </source>
</reference>
<protein>
    <submittedName>
        <fullName evidence="2">HDIG domain-containing protein</fullName>
    </submittedName>
</protein>
<proteinExistence type="predicted"/>
<dbReference type="PANTHER" id="PTHR43155:SF2">
    <property type="entry name" value="CYCLIC DI-GMP PHOSPHODIESTERASE PA4108"/>
    <property type="match status" value="1"/>
</dbReference>
<dbReference type="SMART" id="SM00471">
    <property type="entry name" value="HDc"/>
    <property type="match status" value="1"/>
</dbReference>
<accession>A0A7Z7FS90</accession>
<dbReference type="AlphaFoldDB" id="A0A7Z7FS90"/>
<sequence>MVKDMLKRIGKDQLRVGMFIEAIEGSWLNAPLSGRRYTLECEEEAARLKSSNLYGVFINTSKGLDVTPAVVEQHEIDALRQAAKTPYGSSGRKVRIWTADKIKRTSGLLKSIFDDVSAGAAVTVETVSPVIEEITQSLDVDPFVLINMTRMKTKDEATFLHSLAVSALMIRLAWHLKIDKFLVPVLGMSGLLHDIGKIGTPIKILTKSGALTDAEMEVIRRHPELGHRMLSRGKGMPEIVLDVCLHHHERLDGKGYPIGLRDGEISLYTRMAAICDVYDALTSARPYKKPWTASEAISWMLDTKGVFDRAVLREFIDGVIRA</sequence>
<dbReference type="PROSITE" id="PS51832">
    <property type="entry name" value="HD_GYP"/>
    <property type="match status" value="1"/>
</dbReference>
<dbReference type="Pfam" id="PF11871">
    <property type="entry name" value="DUF3391"/>
    <property type="match status" value="1"/>
</dbReference>
<dbReference type="EMBL" id="FNEW01000008">
    <property type="protein sequence ID" value="SDK40176.1"/>
    <property type="molecule type" value="Genomic_DNA"/>
</dbReference>
<dbReference type="GO" id="GO:0008081">
    <property type="term" value="F:phosphoric diester hydrolase activity"/>
    <property type="evidence" value="ECO:0007669"/>
    <property type="project" value="UniProtKB-ARBA"/>
</dbReference>
<dbReference type="InterPro" id="IPR021812">
    <property type="entry name" value="DUF3391"/>
</dbReference>
<evidence type="ECO:0000259" key="1">
    <source>
        <dbReference type="PROSITE" id="PS51832"/>
    </source>
</evidence>
<dbReference type="InterPro" id="IPR003607">
    <property type="entry name" value="HD/PDEase_dom"/>
</dbReference>
<dbReference type="Proteomes" id="UP000198917">
    <property type="component" value="Unassembled WGS sequence"/>
</dbReference>
<organism evidence="2 3">
    <name type="scientific">Agrobacterium fabrum</name>
    <dbReference type="NCBI Taxonomy" id="1176649"/>
    <lineage>
        <taxon>Bacteria</taxon>
        <taxon>Pseudomonadati</taxon>
        <taxon>Pseudomonadota</taxon>
        <taxon>Alphaproteobacteria</taxon>
        <taxon>Hyphomicrobiales</taxon>
        <taxon>Rhizobiaceae</taxon>
        <taxon>Rhizobium/Agrobacterium group</taxon>
        <taxon>Agrobacterium</taxon>
        <taxon>Agrobacterium tumefaciens complex</taxon>
    </lineage>
</organism>
<dbReference type="InterPro" id="IPR006675">
    <property type="entry name" value="HDIG_dom"/>
</dbReference>
<comment type="caution">
    <text evidence="2">The sequence shown here is derived from an EMBL/GenBank/DDBJ whole genome shotgun (WGS) entry which is preliminary data.</text>
</comment>
<dbReference type="NCBIfam" id="TIGR00277">
    <property type="entry name" value="HDIG"/>
    <property type="match status" value="1"/>
</dbReference>
<dbReference type="Pfam" id="PF13487">
    <property type="entry name" value="HD_5"/>
    <property type="match status" value="1"/>
</dbReference>
<dbReference type="CDD" id="cd00077">
    <property type="entry name" value="HDc"/>
    <property type="match status" value="1"/>
</dbReference>
<dbReference type="InterPro" id="IPR037522">
    <property type="entry name" value="HD_GYP_dom"/>
</dbReference>
<name>A0A7Z7FS90_9HYPH</name>
<gene>
    <name evidence="2" type="ORF">SAMN05428983_4841</name>
</gene>
<dbReference type="SUPFAM" id="SSF109604">
    <property type="entry name" value="HD-domain/PDEase-like"/>
    <property type="match status" value="1"/>
</dbReference>
<dbReference type="Gene3D" id="1.10.3210.10">
    <property type="entry name" value="Hypothetical protein af1432"/>
    <property type="match status" value="1"/>
</dbReference>
<evidence type="ECO:0000313" key="3">
    <source>
        <dbReference type="Proteomes" id="UP000198917"/>
    </source>
</evidence>
<evidence type="ECO:0000313" key="2">
    <source>
        <dbReference type="EMBL" id="SDK40176.1"/>
    </source>
</evidence>
<dbReference type="PANTHER" id="PTHR43155">
    <property type="entry name" value="CYCLIC DI-GMP PHOSPHODIESTERASE PA4108-RELATED"/>
    <property type="match status" value="1"/>
</dbReference>
<feature type="domain" description="HD-GYP" evidence="1">
    <location>
        <begin position="136"/>
        <end position="322"/>
    </location>
</feature>